<evidence type="ECO:0000313" key="1">
    <source>
        <dbReference type="EMBL" id="GGI15508.1"/>
    </source>
</evidence>
<reference evidence="1" key="2">
    <citation type="submission" date="2020-09" db="EMBL/GenBank/DDBJ databases">
        <authorList>
            <person name="Sun Q."/>
            <person name="Sedlacek I."/>
        </authorList>
    </citation>
    <scope>NUCLEOTIDE SEQUENCE</scope>
    <source>
        <strain evidence="1">CCM 8606</strain>
    </source>
</reference>
<comment type="caution">
    <text evidence="1">The sequence shown here is derived from an EMBL/GenBank/DDBJ whole genome shotgun (WGS) entry which is preliminary data.</text>
</comment>
<dbReference type="PANTHER" id="PTHR41791">
    <property type="entry name" value="SSL7039 PROTEIN"/>
    <property type="match status" value="1"/>
</dbReference>
<dbReference type="AlphaFoldDB" id="A0A8J3AJC6"/>
<name>A0A8J3AJC6_9BIFI</name>
<gene>
    <name evidence="1" type="ORF">GCM10007377_16250</name>
</gene>
<protein>
    <recommendedName>
        <fullName evidence="3">Addiction module killer protein</fullName>
    </recommendedName>
</protein>
<dbReference type="PANTHER" id="PTHR41791:SF1">
    <property type="entry name" value="SSL7039 PROTEIN"/>
    <property type="match status" value="1"/>
</dbReference>
<organism evidence="1 2">
    <name type="scientific">Galliscardovia ingluviei</name>
    <dbReference type="NCBI Taxonomy" id="1769422"/>
    <lineage>
        <taxon>Bacteria</taxon>
        <taxon>Bacillati</taxon>
        <taxon>Actinomycetota</taxon>
        <taxon>Actinomycetes</taxon>
        <taxon>Bifidobacteriales</taxon>
        <taxon>Bifidobacteriaceae</taxon>
        <taxon>Galliscardovia</taxon>
    </lineage>
</organism>
<sequence>MIGDIKPVGDKVYEMRFHFGAGYRIYYTQVGSITIFLLAGGDKSTQSKDIAKAKQLAHNIHQEH</sequence>
<dbReference type="PIRSF" id="PIRSF028744">
    <property type="entry name" value="Addict_mod_HI1419"/>
    <property type="match status" value="1"/>
</dbReference>
<evidence type="ECO:0008006" key="3">
    <source>
        <dbReference type="Google" id="ProtNLM"/>
    </source>
</evidence>
<dbReference type="Proteomes" id="UP000619536">
    <property type="component" value="Unassembled WGS sequence"/>
</dbReference>
<proteinExistence type="predicted"/>
<dbReference type="EMBL" id="BMDH01000006">
    <property type="protein sequence ID" value="GGI15508.1"/>
    <property type="molecule type" value="Genomic_DNA"/>
</dbReference>
<reference evidence="1" key="1">
    <citation type="journal article" date="2014" name="Int. J. Syst. Evol. Microbiol.">
        <title>Complete genome sequence of Corynebacterium casei LMG S-19264T (=DSM 44701T), isolated from a smear-ripened cheese.</title>
        <authorList>
            <consortium name="US DOE Joint Genome Institute (JGI-PGF)"/>
            <person name="Walter F."/>
            <person name="Albersmeier A."/>
            <person name="Kalinowski J."/>
            <person name="Ruckert C."/>
        </authorList>
    </citation>
    <scope>NUCLEOTIDE SEQUENCE</scope>
    <source>
        <strain evidence="1">CCM 8606</strain>
    </source>
</reference>
<dbReference type="InterPro" id="IPR014056">
    <property type="entry name" value="TypeIITA-like_toxin_pred"/>
</dbReference>
<evidence type="ECO:0000313" key="2">
    <source>
        <dbReference type="Proteomes" id="UP000619536"/>
    </source>
</evidence>
<dbReference type="NCBIfam" id="TIGR02683">
    <property type="entry name" value="upstrm_HI1419"/>
    <property type="match status" value="1"/>
</dbReference>
<accession>A0A8J3AJC6</accession>
<keyword evidence="2" id="KW-1185">Reference proteome</keyword>